<organism evidence="1">
    <name type="scientific">marine metagenome</name>
    <dbReference type="NCBI Taxonomy" id="408172"/>
    <lineage>
        <taxon>unclassified sequences</taxon>
        <taxon>metagenomes</taxon>
        <taxon>ecological metagenomes</taxon>
    </lineage>
</organism>
<proteinExistence type="predicted"/>
<dbReference type="AlphaFoldDB" id="A0A382MVE9"/>
<evidence type="ECO:0008006" key="2">
    <source>
        <dbReference type="Google" id="ProtNLM"/>
    </source>
</evidence>
<protein>
    <recommendedName>
        <fullName evidence="2">Membrane protein 6-pyruvoyl-tetrahydropterin synthase-related domain-containing protein</fullName>
    </recommendedName>
</protein>
<reference evidence="1" key="1">
    <citation type="submission" date="2018-05" db="EMBL/GenBank/DDBJ databases">
        <authorList>
            <person name="Lanie J.A."/>
            <person name="Ng W.-L."/>
            <person name="Kazmierczak K.M."/>
            <person name="Andrzejewski T.M."/>
            <person name="Davidsen T.M."/>
            <person name="Wayne K.J."/>
            <person name="Tettelin H."/>
            <person name="Glass J.I."/>
            <person name="Rusch D."/>
            <person name="Podicherti R."/>
            <person name="Tsui H.-C.T."/>
            <person name="Winkler M.E."/>
        </authorList>
    </citation>
    <scope>NUCLEOTIDE SEQUENCE</scope>
</reference>
<accession>A0A382MVE9</accession>
<sequence length="112" mass="12947">MFFRHRATRILGLLAILSLPAVFPFLRDQVPRTNDLASHMYRAFELEQLLRAGVIFPRWGPHLVHGYGYPVFNYFPFLSHYLIAITHIASGLDFLWSYRIVAAVVTLITTWG</sequence>
<evidence type="ECO:0000313" key="1">
    <source>
        <dbReference type="EMBL" id="SVC51757.1"/>
    </source>
</evidence>
<feature type="non-terminal residue" evidence="1">
    <location>
        <position position="112"/>
    </location>
</feature>
<dbReference type="EMBL" id="UINC01095569">
    <property type="protein sequence ID" value="SVC51757.1"/>
    <property type="molecule type" value="Genomic_DNA"/>
</dbReference>
<gene>
    <name evidence="1" type="ORF">METZ01_LOCUS304611</name>
</gene>
<name>A0A382MVE9_9ZZZZ</name>